<reference evidence="3" key="1">
    <citation type="journal article" date="2017" name="Genome Biol. Evol.">
        <title>The complete genome sequence of the phytopathogenic fungus Sclerotinia sclerotiorum reveals insights into the genome architecture of broad host range pathogens.</title>
        <authorList>
            <person name="Derbyshire M."/>
            <person name="Denton-Giles M."/>
            <person name="Hegedus D."/>
            <person name="Seifbarghy S."/>
            <person name="Rollins J."/>
            <person name="van Kan J."/>
            <person name="Seidl M.F."/>
            <person name="Faino L."/>
            <person name="Mbengue M."/>
            <person name="Navaud O."/>
            <person name="Raffaele S."/>
            <person name="Hammond-Kosack K."/>
            <person name="Heard S."/>
            <person name="Oliver R."/>
        </authorList>
    </citation>
    <scope>NUCLEOTIDE SEQUENCE [LARGE SCALE GENOMIC DNA]</scope>
    <source>
        <strain evidence="3">ATCC 18683 / 1980 / Ss-1</strain>
    </source>
</reference>
<organism evidence="2 3">
    <name type="scientific">Sclerotinia sclerotiorum (strain ATCC 18683 / 1980 / Ss-1)</name>
    <name type="common">White mold</name>
    <name type="synonym">Whetzelinia sclerotiorum</name>
    <dbReference type="NCBI Taxonomy" id="665079"/>
    <lineage>
        <taxon>Eukaryota</taxon>
        <taxon>Fungi</taxon>
        <taxon>Dikarya</taxon>
        <taxon>Ascomycota</taxon>
        <taxon>Pezizomycotina</taxon>
        <taxon>Leotiomycetes</taxon>
        <taxon>Helotiales</taxon>
        <taxon>Sclerotiniaceae</taxon>
        <taxon>Sclerotinia</taxon>
    </lineage>
</organism>
<dbReference type="VEuPathDB" id="FungiDB:sscle_05g047070"/>
<dbReference type="AlphaFoldDB" id="A0A1D9Q4S1"/>
<feature type="region of interest" description="Disordered" evidence="1">
    <location>
        <begin position="498"/>
        <end position="563"/>
    </location>
</feature>
<protein>
    <submittedName>
        <fullName evidence="2">Uncharacterized protein</fullName>
    </submittedName>
</protein>
<proteinExistence type="predicted"/>
<dbReference type="OrthoDB" id="3493102at2759"/>
<evidence type="ECO:0000313" key="2">
    <source>
        <dbReference type="EMBL" id="APA09937.1"/>
    </source>
</evidence>
<accession>A0A1D9Q4S1</accession>
<feature type="compositionally biased region" description="Basic and acidic residues" evidence="1">
    <location>
        <begin position="498"/>
        <end position="513"/>
    </location>
</feature>
<sequence length="563" mass="64504">MATYEEYGSEGNEGCILRVTLPSSFIPDDYTLPGYKLQRLPVISSVISPSHPRAIIPELQVIASEIQVPDEQIHFSLKTSKELSEKMLSEVQHFQEMKEIFDHRKEEDVKFHKPALKSLFIEQDLRKDLPPVSQDLSFVQSIIPKYNHQSEIRKLKKTISQTQSEDGISFAYAHAKDDFYPRKVNGSSGRLKLIPVFQFPERVTNMGEITWKETRMVLSKDLSRDMLNHCALLIDHNDYLLNDWRNFADLPTEDQSIGVTGFDLVKNHLLNGRWVWITKETDVYRRSVMVERTAHLYDARMMYIFSKHKEEMPYRPEPLKIFTTSSDRIWSCWERMNHGGDLPLLGGVLICWIYSEGYNEGQGGPLAWINHADNNDLAKFHRPENHSRHNFSAVIALGKRPDRCPPIPKFLRQDSGYCTIEAPDIFGELSSEPCLQARSSSVDKSSTIVYVSHLNHLPWCDGNKTPGFHCDCPGPSREEGQELRENEEEDEEAFCRERRKELDLPEPGSEAKSKSKPGFKKHFSKPSFSNPTLKSLTGKFGRLGKSKDVSDHTSNTAMIECNV</sequence>
<feature type="compositionally biased region" description="Basic residues" evidence="1">
    <location>
        <begin position="514"/>
        <end position="524"/>
    </location>
</feature>
<dbReference type="EMBL" id="CP017818">
    <property type="protein sequence ID" value="APA09937.1"/>
    <property type="molecule type" value="Genomic_DNA"/>
</dbReference>
<evidence type="ECO:0000256" key="1">
    <source>
        <dbReference type="SAM" id="MobiDB-lite"/>
    </source>
</evidence>
<name>A0A1D9Q4S1_SCLS1</name>
<feature type="compositionally biased region" description="Polar residues" evidence="1">
    <location>
        <begin position="526"/>
        <end position="535"/>
    </location>
</feature>
<dbReference type="Proteomes" id="UP000177798">
    <property type="component" value="Chromosome 5"/>
</dbReference>
<gene>
    <name evidence="2" type="ORF">sscle_05g047070</name>
</gene>
<evidence type="ECO:0000313" key="3">
    <source>
        <dbReference type="Proteomes" id="UP000177798"/>
    </source>
</evidence>